<evidence type="ECO:0000256" key="1">
    <source>
        <dbReference type="ARBA" id="ARBA00002578"/>
    </source>
</evidence>
<feature type="transmembrane region" description="Helical" evidence="10">
    <location>
        <begin position="64"/>
        <end position="85"/>
    </location>
</feature>
<comment type="function">
    <text evidence="1 10">Role in flagellar biosynthesis.</text>
</comment>
<dbReference type="PANTHER" id="PTHR30065:SF8">
    <property type="entry name" value="FLAGELLAR BIOSYNTHETIC PROTEIN FLIR"/>
    <property type="match status" value="1"/>
</dbReference>
<comment type="subcellular location">
    <subcellularLocation>
        <location evidence="10">Cell membrane</location>
        <topology evidence="10">Multi-pass membrane protein</topology>
    </subcellularLocation>
    <subcellularLocation>
        <location evidence="10">Bacterial flagellum basal body</location>
    </subcellularLocation>
</comment>
<keyword evidence="11" id="KW-0966">Cell projection</keyword>
<feature type="transmembrane region" description="Helical" evidence="10">
    <location>
        <begin position="40"/>
        <end position="58"/>
    </location>
</feature>
<dbReference type="NCBIfam" id="TIGR01400">
    <property type="entry name" value="fliR"/>
    <property type="match status" value="1"/>
</dbReference>
<evidence type="ECO:0000256" key="9">
    <source>
        <dbReference type="NCBIfam" id="TIGR01400"/>
    </source>
</evidence>
<comment type="caution">
    <text evidence="11">The sequence shown here is derived from an EMBL/GenBank/DDBJ whole genome shotgun (WGS) entry which is preliminary data.</text>
</comment>
<reference evidence="11" key="1">
    <citation type="submission" date="2021-01" db="EMBL/GenBank/DDBJ databases">
        <title>Ramlibacter sp. strain AW1 16S ribosomal RNA gene Genome sequencing and assembly.</title>
        <authorList>
            <person name="Kang M."/>
        </authorList>
    </citation>
    <scope>NUCLEOTIDE SEQUENCE</scope>
    <source>
        <strain evidence="11">AW1</strain>
    </source>
</reference>
<evidence type="ECO:0000256" key="10">
    <source>
        <dbReference type="RuleBase" id="RU362071"/>
    </source>
</evidence>
<evidence type="ECO:0000256" key="2">
    <source>
        <dbReference type="ARBA" id="ARBA00009772"/>
    </source>
</evidence>
<dbReference type="EMBL" id="JAEQNA010000005">
    <property type="protein sequence ID" value="MBL0421462.1"/>
    <property type="molecule type" value="Genomic_DNA"/>
</dbReference>
<comment type="similarity">
    <text evidence="2 10">Belongs to the FliR/MopE/SpaR family.</text>
</comment>
<feature type="transmembrane region" description="Helical" evidence="10">
    <location>
        <begin position="179"/>
        <end position="201"/>
    </location>
</feature>
<evidence type="ECO:0000256" key="3">
    <source>
        <dbReference type="ARBA" id="ARBA00021717"/>
    </source>
</evidence>
<keyword evidence="6 10" id="KW-1133">Transmembrane helix</keyword>
<keyword evidence="12" id="KW-1185">Reference proteome</keyword>
<proteinExistence type="inferred from homology"/>
<dbReference type="InterPro" id="IPR002010">
    <property type="entry name" value="T3SS_IM_R"/>
</dbReference>
<dbReference type="PRINTS" id="PR00953">
    <property type="entry name" value="TYPE3IMRPROT"/>
</dbReference>
<dbReference type="GO" id="GO:0044780">
    <property type="term" value="P:bacterial-type flagellum assembly"/>
    <property type="evidence" value="ECO:0007669"/>
    <property type="project" value="UniProtKB-UniRule"/>
</dbReference>
<feature type="transmembrane region" description="Helical" evidence="10">
    <location>
        <begin position="213"/>
        <end position="233"/>
    </location>
</feature>
<dbReference type="GO" id="GO:0005886">
    <property type="term" value="C:plasma membrane"/>
    <property type="evidence" value="ECO:0007669"/>
    <property type="project" value="UniProtKB-SubCell"/>
</dbReference>
<keyword evidence="11" id="KW-0969">Cilium</keyword>
<keyword evidence="8 10" id="KW-0975">Bacterial flagellum</keyword>
<evidence type="ECO:0000256" key="5">
    <source>
        <dbReference type="ARBA" id="ARBA00022692"/>
    </source>
</evidence>
<dbReference type="GO" id="GO:0009425">
    <property type="term" value="C:bacterial-type flagellum basal body"/>
    <property type="evidence" value="ECO:0007669"/>
    <property type="project" value="UniProtKB-SubCell"/>
</dbReference>
<keyword evidence="5 10" id="KW-0812">Transmembrane</keyword>
<accession>A0A937D5M2</accession>
<feature type="transmembrane region" description="Helical" evidence="10">
    <location>
        <begin position="127"/>
        <end position="147"/>
    </location>
</feature>
<dbReference type="RefSeq" id="WP_201684543.1">
    <property type="nucleotide sequence ID" value="NZ_JAEQNA010000005.1"/>
</dbReference>
<evidence type="ECO:0000256" key="6">
    <source>
        <dbReference type="ARBA" id="ARBA00022989"/>
    </source>
</evidence>
<organism evidence="11 12">
    <name type="scientific">Ramlibacter aurantiacus</name>
    <dbReference type="NCBI Taxonomy" id="2801330"/>
    <lineage>
        <taxon>Bacteria</taxon>
        <taxon>Pseudomonadati</taxon>
        <taxon>Pseudomonadota</taxon>
        <taxon>Betaproteobacteria</taxon>
        <taxon>Burkholderiales</taxon>
        <taxon>Comamonadaceae</taxon>
        <taxon>Ramlibacter</taxon>
    </lineage>
</organism>
<feature type="transmembrane region" description="Helical" evidence="10">
    <location>
        <begin position="12"/>
        <end position="33"/>
    </location>
</feature>
<dbReference type="Pfam" id="PF01311">
    <property type="entry name" value="Bac_export_1"/>
    <property type="match status" value="1"/>
</dbReference>
<keyword evidence="7 10" id="KW-0472">Membrane</keyword>
<evidence type="ECO:0000256" key="7">
    <source>
        <dbReference type="ARBA" id="ARBA00023136"/>
    </source>
</evidence>
<keyword evidence="4 10" id="KW-1003">Cell membrane</keyword>
<evidence type="ECO:0000313" key="12">
    <source>
        <dbReference type="Proteomes" id="UP000613011"/>
    </source>
</evidence>
<sequence length="252" mass="26344">MITFTPQLLDAWLASWLLPFLRVLALFSAAPLLSSRAFPVRARIAAAMAIGVVVSPFANVPAGVTLGSATGLLLVLQQVLIGVSLGFAARLLFAVFETAGEIIGLQMGLSFAGFFNPQGGTQSAVSSWLNVLAMLLFVSINAHLVLIEALVATFETLPITADPLASLARLRLERLGADVFQLALALALPATVLLLFVNGVLGLASRVAPQMSIFAVGFPITLALGMVALLLGVDHLAGVMTQGLERFIGAVR</sequence>
<protein>
    <recommendedName>
        <fullName evidence="3 9">Flagellar biosynthetic protein FliR</fullName>
    </recommendedName>
</protein>
<evidence type="ECO:0000313" key="11">
    <source>
        <dbReference type="EMBL" id="MBL0421462.1"/>
    </source>
</evidence>
<gene>
    <name evidence="11" type="primary">fliR</name>
    <name evidence="11" type="ORF">JI739_13980</name>
</gene>
<dbReference type="Proteomes" id="UP000613011">
    <property type="component" value="Unassembled WGS sequence"/>
</dbReference>
<evidence type="ECO:0000256" key="4">
    <source>
        <dbReference type="ARBA" id="ARBA00022475"/>
    </source>
</evidence>
<keyword evidence="11" id="KW-0282">Flagellum</keyword>
<dbReference type="AlphaFoldDB" id="A0A937D5M2"/>
<name>A0A937D5M2_9BURK</name>
<dbReference type="PANTHER" id="PTHR30065">
    <property type="entry name" value="FLAGELLAR BIOSYNTHETIC PROTEIN FLIR"/>
    <property type="match status" value="1"/>
</dbReference>
<evidence type="ECO:0000256" key="8">
    <source>
        <dbReference type="ARBA" id="ARBA00023143"/>
    </source>
</evidence>
<dbReference type="InterPro" id="IPR006303">
    <property type="entry name" value="FliR"/>
</dbReference>
<dbReference type="GO" id="GO:0006605">
    <property type="term" value="P:protein targeting"/>
    <property type="evidence" value="ECO:0007669"/>
    <property type="project" value="UniProtKB-UniRule"/>
</dbReference>